<gene>
    <name evidence="1" type="ORF">HPB47_000381</name>
</gene>
<protein>
    <submittedName>
        <fullName evidence="1">Uncharacterized protein</fullName>
    </submittedName>
</protein>
<evidence type="ECO:0000313" key="2">
    <source>
        <dbReference type="Proteomes" id="UP000805193"/>
    </source>
</evidence>
<organism evidence="1 2">
    <name type="scientific">Ixodes persulcatus</name>
    <name type="common">Taiga tick</name>
    <dbReference type="NCBI Taxonomy" id="34615"/>
    <lineage>
        <taxon>Eukaryota</taxon>
        <taxon>Metazoa</taxon>
        <taxon>Ecdysozoa</taxon>
        <taxon>Arthropoda</taxon>
        <taxon>Chelicerata</taxon>
        <taxon>Arachnida</taxon>
        <taxon>Acari</taxon>
        <taxon>Parasitiformes</taxon>
        <taxon>Ixodida</taxon>
        <taxon>Ixodoidea</taxon>
        <taxon>Ixodidae</taxon>
        <taxon>Ixodinae</taxon>
        <taxon>Ixodes</taxon>
    </lineage>
</organism>
<reference evidence="1 2" key="1">
    <citation type="journal article" date="2020" name="Cell">
        <title>Large-Scale Comparative Analyses of Tick Genomes Elucidate Their Genetic Diversity and Vector Capacities.</title>
        <authorList>
            <consortium name="Tick Genome and Microbiome Consortium (TIGMIC)"/>
            <person name="Jia N."/>
            <person name="Wang J."/>
            <person name="Shi W."/>
            <person name="Du L."/>
            <person name="Sun Y."/>
            <person name="Zhan W."/>
            <person name="Jiang J.F."/>
            <person name="Wang Q."/>
            <person name="Zhang B."/>
            <person name="Ji P."/>
            <person name="Bell-Sakyi L."/>
            <person name="Cui X.M."/>
            <person name="Yuan T.T."/>
            <person name="Jiang B.G."/>
            <person name="Yang W.F."/>
            <person name="Lam T.T."/>
            <person name="Chang Q.C."/>
            <person name="Ding S.J."/>
            <person name="Wang X.J."/>
            <person name="Zhu J.G."/>
            <person name="Ruan X.D."/>
            <person name="Zhao L."/>
            <person name="Wei J.T."/>
            <person name="Ye R.Z."/>
            <person name="Que T.C."/>
            <person name="Du C.H."/>
            <person name="Zhou Y.H."/>
            <person name="Cheng J.X."/>
            <person name="Dai P.F."/>
            <person name="Guo W.B."/>
            <person name="Han X.H."/>
            <person name="Huang E.J."/>
            <person name="Li L.F."/>
            <person name="Wei W."/>
            <person name="Gao Y.C."/>
            <person name="Liu J.Z."/>
            <person name="Shao H.Z."/>
            <person name="Wang X."/>
            <person name="Wang C.C."/>
            <person name="Yang T.C."/>
            <person name="Huo Q.B."/>
            <person name="Li W."/>
            <person name="Chen H.Y."/>
            <person name="Chen S.E."/>
            <person name="Zhou L.G."/>
            <person name="Ni X.B."/>
            <person name="Tian J.H."/>
            <person name="Sheng Y."/>
            <person name="Liu T."/>
            <person name="Pan Y.S."/>
            <person name="Xia L.Y."/>
            <person name="Li J."/>
            <person name="Zhao F."/>
            <person name="Cao W.C."/>
        </authorList>
    </citation>
    <scope>NUCLEOTIDE SEQUENCE [LARGE SCALE GENOMIC DNA]</scope>
    <source>
        <strain evidence="1">Iper-2018</strain>
    </source>
</reference>
<name>A0AC60PRX0_IXOPE</name>
<keyword evidence="2" id="KW-1185">Reference proteome</keyword>
<comment type="caution">
    <text evidence="1">The sequence shown here is derived from an EMBL/GenBank/DDBJ whole genome shotgun (WGS) entry which is preliminary data.</text>
</comment>
<dbReference type="Proteomes" id="UP000805193">
    <property type="component" value="Unassembled WGS sequence"/>
</dbReference>
<proteinExistence type="predicted"/>
<evidence type="ECO:0000313" key="1">
    <source>
        <dbReference type="EMBL" id="KAG0423860.1"/>
    </source>
</evidence>
<sequence>MSSGVTSAMLSGSTRTIDIGDERQYPHPDLDTSWDDDVKRWPDIRSPDDYPRPSGLLVGAVNRELVNSYGEVEFNVHIGPEGTKMVLDFPKKRIQLQGLALHPELCHPTNSPDTASVQCLKELHLPPKTEALIQIA</sequence>
<accession>A0AC60PRX0</accession>
<dbReference type="EMBL" id="JABSTQ010010046">
    <property type="protein sequence ID" value="KAG0423860.1"/>
    <property type="molecule type" value="Genomic_DNA"/>
</dbReference>